<dbReference type="InterPro" id="IPR006016">
    <property type="entry name" value="UspA"/>
</dbReference>
<reference evidence="2" key="1">
    <citation type="submission" date="2021-03" db="EMBL/GenBank/DDBJ databases">
        <authorList>
            <person name="Li Z."/>
            <person name="Yang C."/>
        </authorList>
    </citation>
    <scope>NUCLEOTIDE SEQUENCE</scope>
    <source>
        <strain evidence="2">Dzin_1.0</strain>
        <tissue evidence="2">Leaf</tissue>
    </source>
</reference>
<dbReference type="EMBL" id="JAGGNH010000004">
    <property type="protein sequence ID" value="KAJ0974145.1"/>
    <property type="molecule type" value="Genomic_DNA"/>
</dbReference>
<dbReference type="PRINTS" id="PR01438">
    <property type="entry name" value="UNVRSLSTRESS"/>
</dbReference>
<evidence type="ECO:0000259" key="1">
    <source>
        <dbReference type="Pfam" id="PF00582"/>
    </source>
</evidence>
<organism evidence="2 3">
    <name type="scientific">Dioscorea zingiberensis</name>
    <dbReference type="NCBI Taxonomy" id="325984"/>
    <lineage>
        <taxon>Eukaryota</taxon>
        <taxon>Viridiplantae</taxon>
        <taxon>Streptophyta</taxon>
        <taxon>Embryophyta</taxon>
        <taxon>Tracheophyta</taxon>
        <taxon>Spermatophyta</taxon>
        <taxon>Magnoliopsida</taxon>
        <taxon>Liliopsida</taxon>
        <taxon>Dioscoreales</taxon>
        <taxon>Dioscoreaceae</taxon>
        <taxon>Dioscorea</taxon>
    </lineage>
</organism>
<dbReference type="PANTHER" id="PTHR31964">
    <property type="entry name" value="ADENINE NUCLEOTIDE ALPHA HYDROLASES-LIKE SUPERFAMILY PROTEIN"/>
    <property type="match status" value="1"/>
</dbReference>
<dbReference type="OrthoDB" id="843225at2759"/>
<keyword evidence="3" id="KW-1185">Reference proteome</keyword>
<dbReference type="InterPro" id="IPR014729">
    <property type="entry name" value="Rossmann-like_a/b/a_fold"/>
</dbReference>
<dbReference type="AlphaFoldDB" id="A0A9D5HF37"/>
<comment type="caution">
    <text evidence="2">The sequence shown here is derived from an EMBL/GenBank/DDBJ whole genome shotgun (WGS) entry which is preliminary data.</text>
</comment>
<name>A0A9D5HF37_9LILI</name>
<dbReference type="PANTHER" id="PTHR31964:SF124">
    <property type="entry name" value="ADENINE NUCLEOTIDE ALPHA HYDROLASES-LIKE SUPERFAMILY PROTEIN"/>
    <property type="match status" value="1"/>
</dbReference>
<protein>
    <recommendedName>
        <fullName evidence="1">UspA domain-containing protein</fullName>
    </recommendedName>
</protein>
<evidence type="ECO:0000313" key="2">
    <source>
        <dbReference type="EMBL" id="KAJ0974145.1"/>
    </source>
</evidence>
<accession>A0A9D5HF37</accession>
<dbReference type="Gene3D" id="3.40.50.620">
    <property type="entry name" value="HUPs"/>
    <property type="match status" value="1"/>
</dbReference>
<dbReference type="SUPFAM" id="SSF52402">
    <property type="entry name" value="Adenine nucleotide alpha hydrolases-like"/>
    <property type="match status" value="1"/>
</dbReference>
<evidence type="ECO:0000313" key="3">
    <source>
        <dbReference type="Proteomes" id="UP001085076"/>
    </source>
</evidence>
<dbReference type="Proteomes" id="UP001085076">
    <property type="component" value="Miscellaneous, Linkage group lg04"/>
</dbReference>
<dbReference type="Pfam" id="PF00582">
    <property type="entry name" value="Usp"/>
    <property type="match status" value="1"/>
</dbReference>
<reference evidence="2" key="2">
    <citation type="journal article" date="2022" name="Hortic Res">
        <title>The genome of Dioscorea zingiberensis sheds light on the biosynthesis, origin and evolution of the medicinally important diosgenin saponins.</title>
        <authorList>
            <person name="Li Y."/>
            <person name="Tan C."/>
            <person name="Li Z."/>
            <person name="Guo J."/>
            <person name="Li S."/>
            <person name="Chen X."/>
            <person name="Wang C."/>
            <person name="Dai X."/>
            <person name="Yang H."/>
            <person name="Song W."/>
            <person name="Hou L."/>
            <person name="Xu J."/>
            <person name="Tong Z."/>
            <person name="Xu A."/>
            <person name="Yuan X."/>
            <person name="Wang W."/>
            <person name="Yang Q."/>
            <person name="Chen L."/>
            <person name="Sun Z."/>
            <person name="Wang K."/>
            <person name="Pan B."/>
            <person name="Chen J."/>
            <person name="Bao Y."/>
            <person name="Liu F."/>
            <person name="Qi X."/>
            <person name="Gang D.R."/>
            <person name="Wen J."/>
            <person name="Li J."/>
        </authorList>
    </citation>
    <scope>NUCLEOTIDE SEQUENCE</scope>
    <source>
        <strain evidence="2">Dzin_1.0</strain>
    </source>
</reference>
<dbReference type="InterPro" id="IPR006015">
    <property type="entry name" value="Universal_stress_UspA"/>
</dbReference>
<dbReference type="CDD" id="cd23659">
    <property type="entry name" value="USP_At3g01520-like"/>
    <property type="match status" value="1"/>
</dbReference>
<sequence length="172" mass="18835">MAMVEEKKRENMRVMVAVDESDASLYALGWALDHFGAPPEKLGSLVILHVQQPFHQYILPAAGGPVAVYAPTSVTETMKKAQEQNTANVISRALSVCKEREMTAETLVMDGEPKDMICQAVQLKGVDLVVVGSRGLGKIKRAFLGSVSDYVAHHAKCPVLIVKPPKEEEHRE</sequence>
<proteinExistence type="predicted"/>
<feature type="domain" description="UspA" evidence="1">
    <location>
        <begin position="12"/>
        <end position="163"/>
    </location>
</feature>
<gene>
    <name evidence="2" type="ORF">J5N97_016110</name>
</gene>